<feature type="transmembrane region" description="Helical" evidence="3">
    <location>
        <begin position="330"/>
        <end position="355"/>
    </location>
</feature>
<organism evidence="4 5">
    <name type="scientific">Deinococcus rufus</name>
    <dbReference type="NCBI Taxonomy" id="2136097"/>
    <lineage>
        <taxon>Bacteria</taxon>
        <taxon>Thermotogati</taxon>
        <taxon>Deinococcota</taxon>
        <taxon>Deinococci</taxon>
        <taxon>Deinococcales</taxon>
        <taxon>Deinococcaceae</taxon>
        <taxon>Deinococcus</taxon>
    </lineage>
</organism>
<feature type="transmembrane region" description="Helical" evidence="3">
    <location>
        <begin position="1485"/>
        <end position="1505"/>
    </location>
</feature>
<keyword evidence="3" id="KW-0812">Transmembrane</keyword>
<evidence type="ECO:0000313" key="4">
    <source>
        <dbReference type="EMBL" id="MFC3833098.1"/>
    </source>
</evidence>
<feature type="transmembrane region" description="Helical" evidence="3">
    <location>
        <begin position="283"/>
        <end position="310"/>
    </location>
</feature>
<keyword evidence="1" id="KW-0175">Coiled coil</keyword>
<gene>
    <name evidence="4" type="ORF">ACFOSB_09540</name>
</gene>
<dbReference type="RefSeq" id="WP_322472552.1">
    <property type="nucleotide sequence ID" value="NZ_JBHRZG010000010.1"/>
</dbReference>
<reference evidence="5" key="1">
    <citation type="journal article" date="2019" name="Int. J. Syst. Evol. Microbiol.">
        <title>The Global Catalogue of Microorganisms (GCM) 10K type strain sequencing project: providing services to taxonomists for standard genome sequencing and annotation.</title>
        <authorList>
            <consortium name="The Broad Institute Genomics Platform"/>
            <consortium name="The Broad Institute Genome Sequencing Center for Infectious Disease"/>
            <person name="Wu L."/>
            <person name="Ma J."/>
        </authorList>
    </citation>
    <scope>NUCLEOTIDE SEQUENCE [LARGE SCALE GENOMIC DNA]</scope>
    <source>
        <strain evidence="5">CCTCC AB 2017081</strain>
    </source>
</reference>
<evidence type="ECO:0000256" key="3">
    <source>
        <dbReference type="SAM" id="Phobius"/>
    </source>
</evidence>
<feature type="transmembrane region" description="Helical" evidence="3">
    <location>
        <begin position="1419"/>
        <end position="1439"/>
    </location>
</feature>
<feature type="region of interest" description="Disordered" evidence="2">
    <location>
        <begin position="1543"/>
        <end position="1565"/>
    </location>
</feature>
<evidence type="ECO:0008006" key="6">
    <source>
        <dbReference type="Google" id="ProtNLM"/>
    </source>
</evidence>
<evidence type="ECO:0000313" key="5">
    <source>
        <dbReference type="Proteomes" id="UP001595803"/>
    </source>
</evidence>
<feature type="coiled-coil region" evidence="1">
    <location>
        <begin position="599"/>
        <end position="626"/>
    </location>
</feature>
<feature type="transmembrane region" description="Helical" evidence="3">
    <location>
        <begin position="1446"/>
        <end position="1465"/>
    </location>
</feature>
<evidence type="ECO:0000256" key="1">
    <source>
        <dbReference type="SAM" id="Coils"/>
    </source>
</evidence>
<dbReference type="EMBL" id="JBHRZG010000010">
    <property type="protein sequence ID" value="MFC3833098.1"/>
    <property type="molecule type" value="Genomic_DNA"/>
</dbReference>
<protein>
    <recommendedName>
        <fullName evidence="6">Tape measure protein</fullName>
    </recommendedName>
</protein>
<keyword evidence="3" id="KW-0472">Membrane</keyword>
<evidence type="ECO:0000256" key="2">
    <source>
        <dbReference type="SAM" id="MobiDB-lite"/>
    </source>
</evidence>
<keyword evidence="3" id="KW-1133">Transmembrane helix</keyword>
<comment type="caution">
    <text evidence="4">The sequence shown here is derived from an EMBL/GenBank/DDBJ whole genome shotgun (WGS) entry which is preliminary data.</text>
</comment>
<accession>A0ABV7Z9Y3</accession>
<name>A0ABV7Z9Y3_9DEIO</name>
<sequence>MNVSTIWVEVKADINNLLSGLRRAETASQDTSTSLAADAKSVSTAWSGIGDVIAGALNTAALLGFVSAMTDTASKTQGQVRKISTVFAQASDDVMKWADTNAAAMGLTSKEAAALAADVGATFKAIGFGADQVGVMSTQVTTLAAALSSWTEGEKSVADAQEIVAAALRGETDSIQELGYIVDQDIVKAKLQAEGKDKLTGAALKQAEAQATLAVILDQSKDKLDAYSASSEGVATQQKVIAANMEEVRTQVAEGLTPAIAFLTDKIAEATGWFKTLPAPIKVTVAAVVSATLAVLALIPVIGMMVGAVGTIKPAMLAASTAVRGAMTSIGASISSAIWPVTLVVAAIAGLYLAYKNNFLGIRDFLKPVIENIIAIYGKIVEGVKFVTYNSDTLWKGFVEGFKLTAQTIGQIVKGVGLMLSGVGLILYGAFVEPWVPVLVGLQAAARGIVTGLSSLVNRIAQMLQPVFGILKTLGISVGNALQVAMSAVSGVIGDVFGSAVSDIKSKADAASANSATIAKGMKQVEDGYNTAATAVKGYTGALRGVVAATQANLKTPPPVNVANATLPKPPANSYSASNPAALQNYGVDAANAAAKVSEDAAKKAADAATKRKQAIEDEITSLTRLLASNKRLVDSGKMTVDNAINFRQSVEDLAKAAQREGIANDAGVKSLLSKATAYTAVALAAGKAHEAALTAKEAAREQAQKDKEANAAVKQNAKALTDLLVRQKDLVNNNKITIDQAINYKRRLDEINANIKEAGVSGNATIKMLLGQASAYAAVSMSAAAAKDAKTKHEANQKKLDADYEKRLANLKSVTKAMSDEEIASKIKVLSASKDYKKEKLLEVLYTEQATRAKAAEQTQTAGLIDALGQLAEAQGKVTAAVDGFNQTIAAEDFSTRVTTLQNAMAAELAAVEGNEAATLEIKKKYAPQLLAIEIDRVNAETQAKLDKIEETYNKELSEATLAGAETTDLTKAYEATRVAISNSATATIAGIRNRSAAEITSQEIALDKKVVEERVRINSDAADTIVSAYLEGLSSLDTAGIALVKTQLEALRDSFLAMGESGLGAVDKINDAIKTVSDESARKVKEAVKGFSSIAGQLKGLDKEFADLQLDPDSKDAFVSQGLAGFDTLIAKYDDLISSAGEYADVLEGAGDVAGAALMRAEADRLRGVQGDVQAARTVKQGQLGTTFDTNKAKADKEAADTKAKAEKAAADSILATDNSIVTSQLANATTLAEFKLKKLEDEKAAKLSLATTDQERAEIELSYVDRITAAQLEALEVRKNAADEALKQELAGQLDKEGLTTKQKEDIEAYFAERKRLADDAYAHERDQIKQTATEAEKAQRKQLEAWKQALAQFVKDLSSAVSTAYASIYDNNSKLAAGSATPEDTAKANHEAAENAGVGIFNAAVTGLKAVFPQFAYFIDLIGGLLANMPQLGLVFQRVGEIFLVAMDILAPVVELLASVLEPLLNILKVVLESVIKPLLPVLTFFLKVTSAIITAIYNVIKTVWNAIAGFLNGIDILGWKPFNLSMLPELEGVNGANTPSVDTGTVGGTGSSSGGATSKTETRTANVTIYVNEASNPEEVASLVEKRLIKALG</sequence>
<proteinExistence type="predicted"/>
<dbReference type="Proteomes" id="UP001595803">
    <property type="component" value="Unassembled WGS sequence"/>
</dbReference>
<keyword evidence="5" id="KW-1185">Reference proteome</keyword>
<feature type="transmembrane region" description="Helical" evidence="3">
    <location>
        <begin position="412"/>
        <end position="431"/>
    </location>
</feature>